<comment type="caution">
    <text evidence="1">The sequence shown here is derived from an EMBL/GenBank/DDBJ whole genome shotgun (WGS) entry which is preliminary data.</text>
</comment>
<proteinExistence type="predicted"/>
<evidence type="ECO:0008006" key="3">
    <source>
        <dbReference type="Google" id="ProtNLM"/>
    </source>
</evidence>
<dbReference type="CDD" id="cd10537">
    <property type="entry name" value="SET_SETD9"/>
    <property type="match status" value="1"/>
</dbReference>
<dbReference type="InterPro" id="IPR040415">
    <property type="entry name" value="SETD9"/>
</dbReference>
<dbReference type="PANTHER" id="PTHR33524:SF2">
    <property type="entry name" value="SET DOMAIN-CONTAINING PROTEIN 9"/>
    <property type="match status" value="1"/>
</dbReference>
<evidence type="ECO:0000313" key="2">
    <source>
        <dbReference type="Proteomes" id="UP001177023"/>
    </source>
</evidence>
<feature type="non-terminal residue" evidence="1">
    <location>
        <position position="255"/>
    </location>
</feature>
<dbReference type="EMBL" id="CATQJA010002662">
    <property type="protein sequence ID" value="CAJ0580845.1"/>
    <property type="molecule type" value="Genomic_DNA"/>
</dbReference>
<dbReference type="InterPro" id="IPR046341">
    <property type="entry name" value="SET_dom_sf"/>
</dbReference>
<dbReference type="PANTHER" id="PTHR33524">
    <property type="entry name" value="C5ORF35"/>
    <property type="match status" value="1"/>
</dbReference>
<keyword evidence="2" id="KW-1185">Reference proteome</keyword>
<protein>
    <recommendedName>
        <fullName evidence="3">SET domain-containing protein 9</fullName>
    </recommendedName>
</protein>
<sequence length="255" mass="28814">MKAPIKRLLDRYSHRFLPSLFLKIAATELSALPREIEIPEHVIDQQLLNVFTSLAEQFPNTCFNNPTLTNSQNADEHLRELLGFALKREKSTIKEAGRGIFISGQVPAGKVLCVYPGTIYYPGDSVFINSIGNSFVLRCRDAICVDGKDSGMSKNTFISCARRDMGHDICDWTWMTEAPFSFFNLGQYVNNAPKLGTHNVQYMEIDVKGWPITTRKFLPYTTKASHPLPLRIVCLVSTRPIENREELFSAYISTS</sequence>
<organism evidence="1 2">
    <name type="scientific">Mesorhabditis spiculigera</name>
    <dbReference type="NCBI Taxonomy" id="96644"/>
    <lineage>
        <taxon>Eukaryota</taxon>
        <taxon>Metazoa</taxon>
        <taxon>Ecdysozoa</taxon>
        <taxon>Nematoda</taxon>
        <taxon>Chromadorea</taxon>
        <taxon>Rhabditida</taxon>
        <taxon>Rhabditina</taxon>
        <taxon>Rhabditomorpha</taxon>
        <taxon>Rhabditoidea</taxon>
        <taxon>Rhabditidae</taxon>
        <taxon>Mesorhabditinae</taxon>
        <taxon>Mesorhabditis</taxon>
    </lineage>
</organism>
<evidence type="ECO:0000313" key="1">
    <source>
        <dbReference type="EMBL" id="CAJ0580845.1"/>
    </source>
</evidence>
<accession>A0AA36D4Q5</accession>
<reference evidence="1" key="1">
    <citation type="submission" date="2023-06" db="EMBL/GenBank/DDBJ databases">
        <authorList>
            <person name="Delattre M."/>
        </authorList>
    </citation>
    <scope>NUCLEOTIDE SEQUENCE</scope>
    <source>
        <strain evidence="1">AF72</strain>
    </source>
</reference>
<dbReference type="Proteomes" id="UP001177023">
    <property type="component" value="Unassembled WGS sequence"/>
</dbReference>
<dbReference type="Gene3D" id="2.170.270.10">
    <property type="entry name" value="SET domain"/>
    <property type="match status" value="1"/>
</dbReference>
<name>A0AA36D4Q5_9BILA</name>
<dbReference type="AlphaFoldDB" id="A0AA36D4Q5"/>
<dbReference type="SUPFAM" id="SSF82199">
    <property type="entry name" value="SET domain"/>
    <property type="match status" value="1"/>
</dbReference>
<gene>
    <name evidence="1" type="ORF">MSPICULIGERA_LOCUS19025</name>
</gene>